<evidence type="ECO:0000313" key="3">
    <source>
        <dbReference type="EMBL" id="KAE8956913.1"/>
    </source>
</evidence>
<evidence type="ECO:0000313" key="2">
    <source>
        <dbReference type="EMBL" id="KAE8917727.1"/>
    </source>
</evidence>
<dbReference type="Proteomes" id="UP000460718">
    <property type="component" value="Unassembled WGS sequence"/>
</dbReference>
<gene>
    <name evidence="10" type="ORF">PF001_g31754</name>
    <name evidence="9" type="ORF">PF002_g32038</name>
    <name evidence="8" type="ORF">PF004_g31253</name>
    <name evidence="7" type="ORF">PF005_g31941</name>
    <name evidence="6" type="ORF">PF006_g31788</name>
    <name evidence="5" type="ORF">PF007_g31521</name>
    <name evidence="2" type="ORF">PF009_g31953</name>
    <name evidence="4" type="ORF">PF010_g31584</name>
    <name evidence="3" type="ORF">PF011_g31316</name>
</gene>
<dbReference type="Proteomes" id="UP000441208">
    <property type="component" value="Unassembled WGS sequence"/>
</dbReference>
<dbReference type="Proteomes" id="UP000488956">
    <property type="component" value="Unassembled WGS sequence"/>
</dbReference>
<dbReference type="EMBL" id="QXGF01006744">
    <property type="protein sequence ID" value="KAE8917727.1"/>
    <property type="molecule type" value="Genomic_DNA"/>
</dbReference>
<reference evidence="11 12" key="1">
    <citation type="submission" date="2018-08" db="EMBL/GenBank/DDBJ databases">
        <title>Genomic investigation of the strawberry pathogen Phytophthora fragariae indicates pathogenicity is determined by transcriptional variation in three key races.</title>
        <authorList>
            <person name="Adams T.M."/>
            <person name="Armitage A.D."/>
            <person name="Sobczyk M.K."/>
            <person name="Bates H.J."/>
            <person name="Dunwell J.M."/>
            <person name="Nellist C.F."/>
            <person name="Harrison R.J."/>
        </authorList>
    </citation>
    <scope>NUCLEOTIDE SEQUENCE [LARGE SCALE GENOMIC DNA]</scope>
    <source>
        <strain evidence="10 13">A4</strain>
        <strain evidence="9 14">BC-1</strain>
        <strain evidence="8 18">BC-23</strain>
        <strain evidence="7 12">NOV-27</strain>
        <strain evidence="6 15">NOV-5</strain>
        <strain evidence="5 16">NOV-71</strain>
        <strain evidence="2 11">NOV-9</strain>
        <strain evidence="4 19">ONT-3</strain>
        <strain evidence="3 17">SCRP245</strain>
    </source>
</reference>
<evidence type="ECO:0000313" key="11">
    <source>
        <dbReference type="Proteomes" id="UP000429523"/>
    </source>
</evidence>
<evidence type="ECO:0000313" key="10">
    <source>
        <dbReference type="EMBL" id="KAE9263251.1"/>
    </source>
</evidence>
<evidence type="ECO:0000313" key="17">
    <source>
        <dbReference type="Proteomes" id="UP000460718"/>
    </source>
</evidence>
<evidence type="ECO:0000313" key="9">
    <source>
        <dbReference type="EMBL" id="KAE9162710.1"/>
    </source>
</evidence>
<dbReference type="EMBL" id="QXGB01007084">
    <property type="protein sequence ID" value="KAE9159686.1"/>
    <property type="molecule type" value="Genomic_DNA"/>
</dbReference>
<dbReference type="EMBL" id="QXGD01006592">
    <property type="protein sequence ID" value="KAE9162710.1"/>
    <property type="molecule type" value="Genomic_DNA"/>
</dbReference>
<evidence type="ECO:0000313" key="19">
    <source>
        <dbReference type="Proteomes" id="UP000488956"/>
    </source>
</evidence>
<dbReference type="OrthoDB" id="163625at2759"/>
<feature type="compositionally biased region" description="Low complexity" evidence="1">
    <location>
        <begin position="90"/>
        <end position="100"/>
    </location>
</feature>
<dbReference type="EMBL" id="QXGE01007546">
    <property type="protein sequence ID" value="KAE9263251.1"/>
    <property type="molecule type" value="Genomic_DNA"/>
</dbReference>
<comment type="caution">
    <text evidence="10">The sequence shown here is derived from an EMBL/GenBank/DDBJ whole genome shotgun (WGS) entry which is preliminary data.</text>
</comment>
<feature type="region of interest" description="Disordered" evidence="1">
    <location>
        <begin position="189"/>
        <end position="225"/>
    </location>
</feature>
<dbReference type="Proteomes" id="UP000437068">
    <property type="component" value="Unassembled WGS sequence"/>
</dbReference>
<feature type="region of interest" description="Disordered" evidence="1">
    <location>
        <begin position="67"/>
        <end position="108"/>
    </location>
</feature>
<evidence type="ECO:0000313" key="6">
    <source>
        <dbReference type="EMBL" id="KAE9059815.1"/>
    </source>
</evidence>
<protein>
    <submittedName>
        <fullName evidence="10">Uncharacterized protein</fullName>
    </submittedName>
</protein>
<dbReference type="Proteomes" id="UP000433483">
    <property type="component" value="Unassembled WGS sequence"/>
</dbReference>
<evidence type="ECO:0000313" key="15">
    <source>
        <dbReference type="Proteomes" id="UP000440732"/>
    </source>
</evidence>
<evidence type="ECO:0000313" key="7">
    <source>
        <dbReference type="EMBL" id="KAE9159686.1"/>
    </source>
</evidence>
<dbReference type="EMBL" id="QXGA01007606">
    <property type="protein sequence ID" value="KAE9059815.1"/>
    <property type="molecule type" value="Genomic_DNA"/>
</dbReference>
<dbReference type="Proteomes" id="UP000476176">
    <property type="component" value="Unassembled WGS sequence"/>
</dbReference>
<organism evidence="10 13">
    <name type="scientific">Phytophthora fragariae</name>
    <dbReference type="NCBI Taxonomy" id="53985"/>
    <lineage>
        <taxon>Eukaryota</taxon>
        <taxon>Sar</taxon>
        <taxon>Stramenopiles</taxon>
        <taxon>Oomycota</taxon>
        <taxon>Peronosporomycetes</taxon>
        <taxon>Peronosporales</taxon>
        <taxon>Peronosporaceae</taxon>
        <taxon>Phytophthora</taxon>
    </lineage>
</organism>
<dbReference type="EMBL" id="QXFW01007531">
    <property type="protein sequence ID" value="KAE8956913.1"/>
    <property type="molecule type" value="Genomic_DNA"/>
</dbReference>
<evidence type="ECO:0000256" key="1">
    <source>
        <dbReference type="SAM" id="MobiDB-lite"/>
    </source>
</evidence>
<evidence type="ECO:0000313" key="8">
    <source>
        <dbReference type="EMBL" id="KAE9160235.1"/>
    </source>
</evidence>
<dbReference type="EMBL" id="QXGC01007519">
    <property type="protein sequence ID" value="KAE9160235.1"/>
    <property type="molecule type" value="Genomic_DNA"/>
</dbReference>
<evidence type="ECO:0000313" key="13">
    <source>
        <dbReference type="Proteomes" id="UP000437068"/>
    </source>
</evidence>
<evidence type="ECO:0000313" key="14">
    <source>
        <dbReference type="Proteomes" id="UP000440367"/>
    </source>
</evidence>
<evidence type="ECO:0000313" key="4">
    <source>
        <dbReference type="EMBL" id="KAE9056894.1"/>
    </source>
</evidence>
<evidence type="ECO:0000313" key="18">
    <source>
        <dbReference type="Proteomes" id="UP000476176"/>
    </source>
</evidence>
<dbReference type="EMBL" id="QXFX01007438">
    <property type="protein sequence ID" value="KAE9056894.1"/>
    <property type="molecule type" value="Genomic_DNA"/>
</dbReference>
<sequence>MDGGCYAALYEHELPAFALPAGLDRPPADFADLADLEGRRLDDSLSALDALGLNAPMDLDETAMLFADPTDSSSSSSGWRPTPRCRAKHSGAGASAASPSRTHKLHHLSKKASRKQVHELQVIVNNMQTQVNGARAEIQQLAQLVGQFALQQQQQQQRRQSLDEHEMSLDLDMQRRQLHVQVEFERQQLEQQQQQQYEDQEGRAPFPPVPLRFWTTRTETETPLA</sequence>
<dbReference type="EMBL" id="QXFZ01006909">
    <property type="protein sequence ID" value="KAE9057805.1"/>
    <property type="molecule type" value="Genomic_DNA"/>
</dbReference>
<keyword evidence="12" id="KW-1185">Reference proteome</keyword>
<evidence type="ECO:0000313" key="16">
    <source>
        <dbReference type="Proteomes" id="UP000441208"/>
    </source>
</evidence>
<name>A0A6A4AV32_9STRA</name>
<dbReference type="Proteomes" id="UP000440732">
    <property type="component" value="Unassembled WGS sequence"/>
</dbReference>
<dbReference type="AlphaFoldDB" id="A0A6A4AV32"/>
<dbReference type="Proteomes" id="UP000440367">
    <property type="component" value="Unassembled WGS sequence"/>
</dbReference>
<evidence type="ECO:0000313" key="12">
    <source>
        <dbReference type="Proteomes" id="UP000433483"/>
    </source>
</evidence>
<dbReference type="Proteomes" id="UP000429523">
    <property type="component" value="Unassembled WGS sequence"/>
</dbReference>
<proteinExistence type="predicted"/>
<evidence type="ECO:0000313" key="5">
    <source>
        <dbReference type="EMBL" id="KAE9057805.1"/>
    </source>
</evidence>
<accession>A0A6A4AV32</accession>